<proteinExistence type="predicted"/>
<dbReference type="EMBL" id="CAXKWB010125164">
    <property type="protein sequence ID" value="CAL4239254.1"/>
    <property type="molecule type" value="Genomic_DNA"/>
</dbReference>
<keyword evidence="1" id="KW-0812">Transmembrane</keyword>
<evidence type="ECO:0000256" key="1">
    <source>
        <dbReference type="SAM" id="Phobius"/>
    </source>
</evidence>
<sequence>EVIFSRCGMNIMKITLIDTFNSWMFFFIHICVVLHWMIAPIDGHGRLIDPPSRVSAWRYGFNTPKDYTDHEYNCGGMSHQYGRNGGKCGICGDAWELNPRPSEAGGKYATG</sequence>
<keyword evidence="1" id="KW-0472">Membrane</keyword>
<accession>A0AAV2SQN7</accession>
<reference evidence="2 3" key="1">
    <citation type="submission" date="2024-05" db="EMBL/GenBank/DDBJ databases">
        <authorList>
            <person name="Wallberg A."/>
        </authorList>
    </citation>
    <scope>NUCLEOTIDE SEQUENCE [LARGE SCALE GENOMIC DNA]</scope>
</reference>
<keyword evidence="3" id="KW-1185">Reference proteome</keyword>
<organism evidence="2 3">
    <name type="scientific">Meganyctiphanes norvegica</name>
    <name type="common">Northern krill</name>
    <name type="synonym">Thysanopoda norvegica</name>
    <dbReference type="NCBI Taxonomy" id="48144"/>
    <lineage>
        <taxon>Eukaryota</taxon>
        <taxon>Metazoa</taxon>
        <taxon>Ecdysozoa</taxon>
        <taxon>Arthropoda</taxon>
        <taxon>Crustacea</taxon>
        <taxon>Multicrustacea</taxon>
        <taxon>Malacostraca</taxon>
        <taxon>Eumalacostraca</taxon>
        <taxon>Eucarida</taxon>
        <taxon>Euphausiacea</taxon>
        <taxon>Euphausiidae</taxon>
        <taxon>Meganyctiphanes</taxon>
    </lineage>
</organism>
<evidence type="ECO:0000313" key="2">
    <source>
        <dbReference type="EMBL" id="CAL4239254.1"/>
    </source>
</evidence>
<evidence type="ECO:0008006" key="4">
    <source>
        <dbReference type="Google" id="ProtNLM"/>
    </source>
</evidence>
<name>A0AAV2SQN7_MEGNR</name>
<feature type="transmembrane region" description="Helical" evidence="1">
    <location>
        <begin position="20"/>
        <end position="38"/>
    </location>
</feature>
<comment type="caution">
    <text evidence="2">The sequence shown here is derived from an EMBL/GenBank/DDBJ whole genome shotgun (WGS) entry which is preliminary data.</text>
</comment>
<dbReference type="Proteomes" id="UP001497623">
    <property type="component" value="Unassembled WGS sequence"/>
</dbReference>
<feature type="non-terminal residue" evidence="2">
    <location>
        <position position="1"/>
    </location>
</feature>
<gene>
    <name evidence="2" type="ORF">MNOR_LOCUS40520</name>
</gene>
<protein>
    <recommendedName>
        <fullName evidence="4">Chitin-binding type-4 domain-containing protein</fullName>
    </recommendedName>
</protein>
<evidence type="ECO:0000313" key="3">
    <source>
        <dbReference type="Proteomes" id="UP001497623"/>
    </source>
</evidence>
<keyword evidence="1" id="KW-1133">Transmembrane helix</keyword>
<feature type="non-terminal residue" evidence="2">
    <location>
        <position position="111"/>
    </location>
</feature>
<dbReference type="AlphaFoldDB" id="A0AAV2SQN7"/>